<accession>A0A5N3XKQ0</accession>
<sequence>MKWYLIVILICISLIMSDVEHLFICLLAICMSSLEKCLFSSLAHFLIGSFIFLELNCRSCLYIFEINSLSIAFFAIIFSHSEGCLFTLLIVFFIVQKILSLIRSHLFIFAFISITLGESVLVSIFYKWLTSFPSTTC</sequence>
<evidence type="ECO:0000313" key="3">
    <source>
        <dbReference type="Proteomes" id="UP000326062"/>
    </source>
</evidence>
<reference evidence="2 3" key="1">
    <citation type="submission" date="2019-06" db="EMBL/GenBank/DDBJ databases">
        <title>Discovery of a novel chromosome fission-fusion reversal in muntjac.</title>
        <authorList>
            <person name="Mudd A.B."/>
            <person name="Bredeson J.V."/>
            <person name="Baum R."/>
            <person name="Hockemeyer D."/>
            <person name="Rokhsar D.S."/>
        </authorList>
    </citation>
    <scope>NUCLEOTIDE SEQUENCE [LARGE SCALE GENOMIC DNA]</scope>
    <source>
        <strain evidence="2">UCam_UCB_Mr</strain>
        <tissue evidence="2">Fibroblast cell line</tissue>
    </source>
</reference>
<name>A0A5N3XKQ0_MUNRE</name>
<keyword evidence="1" id="KW-1133">Transmembrane helix</keyword>
<feature type="transmembrane region" description="Helical" evidence="1">
    <location>
        <begin position="70"/>
        <end position="94"/>
    </location>
</feature>
<evidence type="ECO:0000313" key="2">
    <source>
        <dbReference type="EMBL" id="KAB0373797.1"/>
    </source>
</evidence>
<keyword evidence="1" id="KW-0812">Transmembrane</keyword>
<dbReference type="Proteomes" id="UP000326062">
    <property type="component" value="Chromosome 7"/>
</dbReference>
<feature type="transmembrane region" description="Helical" evidence="1">
    <location>
        <begin position="42"/>
        <end position="64"/>
    </location>
</feature>
<keyword evidence="3" id="KW-1185">Reference proteome</keyword>
<proteinExistence type="predicted"/>
<dbReference type="AlphaFoldDB" id="A0A5N3XKQ0"/>
<organism evidence="2 3">
    <name type="scientific">Muntiacus reevesi</name>
    <name type="common">Reeves' muntjac</name>
    <name type="synonym">Cervus reevesi</name>
    <dbReference type="NCBI Taxonomy" id="9886"/>
    <lineage>
        <taxon>Eukaryota</taxon>
        <taxon>Metazoa</taxon>
        <taxon>Chordata</taxon>
        <taxon>Craniata</taxon>
        <taxon>Vertebrata</taxon>
        <taxon>Euteleostomi</taxon>
        <taxon>Mammalia</taxon>
        <taxon>Eutheria</taxon>
        <taxon>Laurasiatheria</taxon>
        <taxon>Artiodactyla</taxon>
        <taxon>Ruminantia</taxon>
        <taxon>Pecora</taxon>
        <taxon>Cervidae</taxon>
        <taxon>Muntiacinae</taxon>
        <taxon>Muntiacus</taxon>
    </lineage>
</organism>
<evidence type="ECO:0000256" key="1">
    <source>
        <dbReference type="SAM" id="Phobius"/>
    </source>
</evidence>
<keyword evidence="1" id="KW-0472">Membrane</keyword>
<feature type="transmembrane region" description="Helical" evidence="1">
    <location>
        <begin position="106"/>
        <end position="126"/>
    </location>
</feature>
<comment type="caution">
    <text evidence="2">The sequence shown here is derived from an EMBL/GenBank/DDBJ whole genome shotgun (WGS) entry which is preliminary data.</text>
</comment>
<gene>
    <name evidence="2" type="ORF">FD755_014053</name>
</gene>
<feature type="transmembrane region" description="Helical" evidence="1">
    <location>
        <begin position="6"/>
        <end position="30"/>
    </location>
</feature>
<dbReference type="EMBL" id="VCEB01000008">
    <property type="protein sequence ID" value="KAB0373797.1"/>
    <property type="molecule type" value="Genomic_DNA"/>
</dbReference>
<protein>
    <submittedName>
        <fullName evidence="2">Uncharacterized protein</fullName>
    </submittedName>
</protein>